<evidence type="ECO:0000256" key="1">
    <source>
        <dbReference type="ARBA" id="ARBA00004651"/>
    </source>
</evidence>
<evidence type="ECO:0000313" key="10">
    <source>
        <dbReference type="EMBL" id="NKE16731.1"/>
    </source>
</evidence>
<protein>
    <submittedName>
        <fullName evidence="9">ABC transporter permease</fullName>
    </submittedName>
</protein>
<comment type="caution">
    <text evidence="9">The sequence shown here is derived from an EMBL/GenBank/DDBJ whole genome shotgun (WGS) entry which is preliminary data.</text>
</comment>
<evidence type="ECO:0000256" key="6">
    <source>
        <dbReference type="ARBA" id="ARBA00023136"/>
    </source>
</evidence>
<dbReference type="PROSITE" id="PS50928">
    <property type="entry name" value="ABC_TM1"/>
    <property type="match status" value="1"/>
</dbReference>
<feature type="transmembrane region" description="Helical" evidence="7">
    <location>
        <begin position="207"/>
        <end position="227"/>
    </location>
</feature>
<accession>A0A9X9WPF7</accession>
<dbReference type="CDD" id="cd06261">
    <property type="entry name" value="TM_PBP2"/>
    <property type="match status" value="1"/>
</dbReference>
<feature type="transmembrane region" description="Helical" evidence="7">
    <location>
        <begin position="184"/>
        <end position="201"/>
    </location>
</feature>
<reference evidence="9" key="3">
    <citation type="journal article" date="2021" name="Syst. Appl. Microbiol.">
        <title>Roseomonas hellenica sp. nov., isolated from roots of wild-growing Alkanna tinctoria.</title>
        <authorList>
            <person name="Rat A."/>
            <person name="Naranjo H.D."/>
            <person name="Lebbe L."/>
            <person name="Cnockaert M."/>
            <person name="Krigas N."/>
            <person name="Grigoriadou K."/>
            <person name="Maloupa E."/>
            <person name="Willems A."/>
        </authorList>
    </citation>
    <scope>NUCLEOTIDE SEQUENCE</scope>
    <source>
        <strain evidence="9">LMG 31161</strain>
    </source>
</reference>
<evidence type="ECO:0000256" key="3">
    <source>
        <dbReference type="ARBA" id="ARBA00022475"/>
    </source>
</evidence>
<feature type="transmembrane region" description="Helical" evidence="7">
    <location>
        <begin position="86"/>
        <end position="108"/>
    </location>
</feature>
<dbReference type="EMBL" id="JAAVUP010000002">
    <property type="protein sequence ID" value="NKE16731.1"/>
    <property type="molecule type" value="Genomic_DNA"/>
</dbReference>
<proteinExistence type="inferred from homology"/>
<evidence type="ECO:0000313" key="9">
    <source>
        <dbReference type="EMBL" id="MBR0662217.1"/>
    </source>
</evidence>
<evidence type="ECO:0000256" key="4">
    <source>
        <dbReference type="ARBA" id="ARBA00022692"/>
    </source>
</evidence>
<name>A0A9X9WPF7_9PROT</name>
<dbReference type="GO" id="GO:0005886">
    <property type="term" value="C:plasma membrane"/>
    <property type="evidence" value="ECO:0007669"/>
    <property type="project" value="UniProtKB-SubCell"/>
</dbReference>
<evidence type="ECO:0000256" key="7">
    <source>
        <dbReference type="RuleBase" id="RU363032"/>
    </source>
</evidence>
<dbReference type="PANTHER" id="PTHR30151:SF0">
    <property type="entry name" value="ABC TRANSPORTER PERMEASE PROTEIN MJ0413-RELATED"/>
    <property type="match status" value="1"/>
</dbReference>
<evidence type="ECO:0000256" key="2">
    <source>
        <dbReference type="ARBA" id="ARBA00022448"/>
    </source>
</evidence>
<keyword evidence="6 7" id="KW-0472">Membrane</keyword>
<gene>
    <name evidence="10" type="ORF">GWK15_07240</name>
    <name evidence="9" type="ORF">GXW75_23390</name>
</gene>
<dbReference type="Pfam" id="PF00528">
    <property type="entry name" value="BPD_transp_1"/>
    <property type="match status" value="1"/>
</dbReference>
<dbReference type="GO" id="GO:0055085">
    <property type="term" value="P:transmembrane transport"/>
    <property type="evidence" value="ECO:0007669"/>
    <property type="project" value="InterPro"/>
</dbReference>
<reference evidence="10 11" key="2">
    <citation type="submission" date="2020-02" db="EMBL/GenBank/DDBJ databases">
        <authorList>
            <person name="Sun Q."/>
            <person name="Inoue M."/>
        </authorList>
    </citation>
    <scope>NUCLEOTIDE SEQUENCE [LARGE SCALE GENOMIC DNA]</scope>
    <source>
        <strain evidence="10 11">KCTC 22478</strain>
    </source>
</reference>
<feature type="transmembrane region" description="Helical" evidence="7">
    <location>
        <begin position="239"/>
        <end position="261"/>
    </location>
</feature>
<dbReference type="Gene3D" id="1.10.3720.10">
    <property type="entry name" value="MetI-like"/>
    <property type="match status" value="1"/>
</dbReference>
<keyword evidence="2 7" id="KW-0813">Transport</keyword>
<dbReference type="AlphaFoldDB" id="A0A9X9WPF7"/>
<dbReference type="EMBL" id="JAAEDK010000086">
    <property type="protein sequence ID" value="MBR0662217.1"/>
    <property type="molecule type" value="Genomic_DNA"/>
</dbReference>
<feature type="domain" description="ABC transmembrane type-1" evidence="8">
    <location>
        <begin position="78"/>
        <end position="258"/>
    </location>
</feature>
<evidence type="ECO:0000259" key="8">
    <source>
        <dbReference type="PROSITE" id="PS50928"/>
    </source>
</evidence>
<comment type="subcellular location">
    <subcellularLocation>
        <location evidence="1 7">Cell membrane</location>
        <topology evidence="1 7">Multi-pass membrane protein</topology>
    </subcellularLocation>
</comment>
<dbReference type="Proteomes" id="UP000746741">
    <property type="component" value="Unassembled WGS sequence"/>
</dbReference>
<dbReference type="RefSeq" id="WP_168040617.1">
    <property type="nucleotide sequence ID" value="NZ_JAAEDK010000086.1"/>
</dbReference>
<feature type="transmembrane region" description="Helical" evidence="7">
    <location>
        <begin position="21"/>
        <end position="46"/>
    </location>
</feature>
<keyword evidence="5 7" id="KW-1133">Transmembrane helix</keyword>
<evidence type="ECO:0000313" key="11">
    <source>
        <dbReference type="Proteomes" id="UP000746741"/>
    </source>
</evidence>
<comment type="similarity">
    <text evidence="7">Belongs to the binding-protein-dependent transport system permease family.</text>
</comment>
<keyword evidence="3" id="KW-1003">Cell membrane</keyword>
<dbReference type="Proteomes" id="UP001138708">
    <property type="component" value="Unassembled WGS sequence"/>
</dbReference>
<evidence type="ECO:0000313" key="12">
    <source>
        <dbReference type="Proteomes" id="UP001138708"/>
    </source>
</evidence>
<dbReference type="SUPFAM" id="SSF161098">
    <property type="entry name" value="MetI-like"/>
    <property type="match status" value="1"/>
</dbReference>
<reference evidence="9" key="1">
    <citation type="submission" date="2020-01" db="EMBL/GenBank/DDBJ databases">
        <authorList>
            <person name="Rat A."/>
        </authorList>
    </citation>
    <scope>NUCLEOTIDE SEQUENCE</scope>
    <source>
        <strain evidence="9">LMG 31161</strain>
    </source>
</reference>
<keyword evidence="4 7" id="KW-0812">Transmembrane</keyword>
<sequence>MAKRRDRNFLGPAGTSLGLGEFWALTAAGFVLFFAVWGGVAASGWLPPNLLPSPLAVWDTLVRLWNQPFAGHVYAEHLSASIQRFLMGWAIAVGIGVPLGLLMGWYRLLDEIVTPLFDAMRFVAPLAWVPLAALWFGTGIGGPLLIIFVGSFAPCVISAYRGARLVETRLVEAAQTLGASSRQVMLHVLIPGALPSIIAGLRVSAGLGWQSLVGSELIVVGAGLGYLMVQGQGNLNTTVVIAGMVGIGVVGFAIDVLLRAVEAAFKRKWGQA</sequence>
<dbReference type="PANTHER" id="PTHR30151">
    <property type="entry name" value="ALKANE SULFONATE ABC TRANSPORTER-RELATED, MEMBRANE SUBUNIT"/>
    <property type="match status" value="1"/>
</dbReference>
<evidence type="ECO:0000256" key="5">
    <source>
        <dbReference type="ARBA" id="ARBA00022989"/>
    </source>
</evidence>
<dbReference type="InterPro" id="IPR035906">
    <property type="entry name" value="MetI-like_sf"/>
</dbReference>
<organism evidence="9 12">
    <name type="scientific">Neoroseomonas oryzicola</name>
    <dbReference type="NCBI Taxonomy" id="535904"/>
    <lineage>
        <taxon>Bacteria</taxon>
        <taxon>Pseudomonadati</taxon>
        <taxon>Pseudomonadota</taxon>
        <taxon>Alphaproteobacteria</taxon>
        <taxon>Acetobacterales</taxon>
        <taxon>Acetobacteraceae</taxon>
        <taxon>Neoroseomonas</taxon>
    </lineage>
</organism>
<keyword evidence="11" id="KW-1185">Reference proteome</keyword>
<dbReference type="InterPro" id="IPR000515">
    <property type="entry name" value="MetI-like"/>
</dbReference>